<dbReference type="EMBL" id="VIFM01000016">
    <property type="protein sequence ID" value="TQF16890.1"/>
    <property type="molecule type" value="Genomic_DNA"/>
</dbReference>
<evidence type="ECO:0000313" key="2">
    <source>
        <dbReference type="Proteomes" id="UP000315369"/>
    </source>
</evidence>
<comment type="caution">
    <text evidence="1">The sequence shown here is derived from an EMBL/GenBank/DDBJ whole genome shotgun (WGS) entry which is preliminary data.</text>
</comment>
<name>A0A540X6S0_9BACT</name>
<organism evidence="1 2">
    <name type="scientific">Myxococcus llanfairpwllgwyngyllgogerychwyrndrobwllllantysiliogogogochensis</name>
    <dbReference type="NCBI Taxonomy" id="2590453"/>
    <lineage>
        <taxon>Bacteria</taxon>
        <taxon>Pseudomonadati</taxon>
        <taxon>Myxococcota</taxon>
        <taxon>Myxococcia</taxon>
        <taxon>Myxococcales</taxon>
        <taxon>Cystobacterineae</taxon>
        <taxon>Myxococcaceae</taxon>
        <taxon>Myxococcus</taxon>
    </lineage>
</organism>
<sequence>MKPLAYPKSADAYFGEDAPKVAEYLSFTGVSESGFSVAAKLLSFRVFSNLQLSLHAAMTSTRTPSSGTGPDEKTAKEGNLENFIQAGGNATMLAELPMVAYVSAVDDSEGVQNIAVLSFMPSINMDIAPLGAPQGNGVRVGQLGFRLFGQKAAIEDANIAVFGDIWMGGLKGTPEFFGAIGQPGRNSALYGRAIVGVVVLKKVRLNLTKVFMGPHGMRTPWIVSVAAAQ</sequence>
<dbReference type="Proteomes" id="UP000315369">
    <property type="component" value="Unassembled WGS sequence"/>
</dbReference>
<dbReference type="RefSeq" id="WP_141641496.1">
    <property type="nucleotide sequence ID" value="NZ_VIFM01000016.1"/>
</dbReference>
<gene>
    <name evidence="1" type="ORF">FJV41_06310</name>
</gene>
<keyword evidence="2" id="KW-1185">Reference proteome</keyword>
<dbReference type="AlphaFoldDB" id="A0A540X6S0"/>
<protein>
    <submittedName>
        <fullName evidence="1">Uncharacterized protein</fullName>
    </submittedName>
</protein>
<reference evidence="1 2" key="1">
    <citation type="submission" date="2019-06" db="EMBL/GenBank/DDBJ databases">
        <authorList>
            <person name="Livingstone P."/>
            <person name="Whitworth D."/>
        </authorList>
    </citation>
    <scope>NUCLEOTIDE SEQUENCE [LARGE SCALE GENOMIC DNA]</scope>
    <source>
        <strain evidence="1 2">AM401</strain>
    </source>
</reference>
<evidence type="ECO:0000313" key="1">
    <source>
        <dbReference type="EMBL" id="TQF16890.1"/>
    </source>
</evidence>
<accession>A0A540X6S0</accession>
<proteinExistence type="predicted"/>